<accession>A0ABR1IZF0</accession>
<name>A0ABR1IZF0_9AGAR</name>
<evidence type="ECO:0000259" key="2">
    <source>
        <dbReference type="Pfam" id="PF18885"/>
    </source>
</evidence>
<dbReference type="Proteomes" id="UP001498398">
    <property type="component" value="Unassembled WGS sequence"/>
</dbReference>
<keyword evidence="4" id="KW-1185">Reference proteome</keyword>
<feature type="domain" description="DUF5648" evidence="2">
    <location>
        <begin position="40"/>
        <end position="176"/>
    </location>
</feature>
<comment type="caution">
    <text evidence="3">The sequence shown here is derived from an EMBL/GenBank/DDBJ whole genome shotgun (WGS) entry which is preliminary data.</text>
</comment>
<evidence type="ECO:0000313" key="3">
    <source>
        <dbReference type="EMBL" id="KAK7445694.1"/>
    </source>
</evidence>
<dbReference type="EMBL" id="JBANRG010000046">
    <property type="protein sequence ID" value="KAK7445694.1"/>
    <property type="molecule type" value="Genomic_DNA"/>
</dbReference>
<proteinExistence type="predicted"/>
<protein>
    <recommendedName>
        <fullName evidence="2">DUF5648 domain-containing protein</fullName>
    </recommendedName>
</protein>
<feature type="chain" id="PRO_5046072573" description="DUF5648 domain-containing protein" evidence="1">
    <location>
        <begin position="22"/>
        <end position="180"/>
    </location>
</feature>
<feature type="signal peptide" evidence="1">
    <location>
        <begin position="1"/>
        <end position="21"/>
    </location>
</feature>
<organism evidence="3 4">
    <name type="scientific">Marasmiellus scandens</name>
    <dbReference type="NCBI Taxonomy" id="2682957"/>
    <lineage>
        <taxon>Eukaryota</taxon>
        <taxon>Fungi</taxon>
        <taxon>Dikarya</taxon>
        <taxon>Basidiomycota</taxon>
        <taxon>Agaricomycotina</taxon>
        <taxon>Agaricomycetes</taxon>
        <taxon>Agaricomycetidae</taxon>
        <taxon>Agaricales</taxon>
        <taxon>Marasmiineae</taxon>
        <taxon>Omphalotaceae</taxon>
        <taxon>Marasmiellus</taxon>
    </lineage>
</organism>
<dbReference type="Pfam" id="PF18885">
    <property type="entry name" value="DUF5648"/>
    <property type="match status" value="1"/>
</dbReference>
<gene>
    <name evidence="3" type="ORF">VKT23_014689</name>
</gene>
<reference evidence="3 4" key="1">
    <citation type="submission" date="2024-01" db="EMBL/GenBank/DDBJ databases">
        <title>A draft genome for the cacao thread blight pathogen Marasmiellus scandens.</title>
        <authorList>
            <person name="Baruah I.K."/>
            <person name="Leung J."/>
            <person name="Bukari Y."/>
            <person name="Amoako-Attah I."/>
            <person name="Meinhardt L.W."/>
            <person name="Bailey B.A."/>
            <person name="Cohen S.P."/>
        </authorList>
    </citation>
    <scope>NUCLEOTIDE SEQUENCE [LARGE SCALE GENOMIC DNA]</scope>
    <source>
        <strain evidence="3 4">GH-19</strain>
    </source>
</reference>
<evidence type="ECO:0000313" key="4">
    <source>
        <dbReference type="Proteomes" id="UP001498398"/>
    </source>
</evidence>
<keyword evidence="1" id="KW-0732">Signal</keyword>
<sequence length="180" mass="19458">MKFSTLILPAASLFYSTLVHSSPLEVRTAQTCGNPSDTVPFLRAVSPSNGDHFYTTNPTEMVKAITNLGYKLEGNAAQVFTTQELSTVPFFRLVQPRVGDHFYTTSASERDNAILSLGYVDEGVAAFIYTDGNCGGQPIFRLVSLRSGDHFYTMNAAERDSAVGLGYTLEGIAGFTLPPA</sequence>
<evidence type="ECO:0000256" key="1">
    <source>
        <dbReference type="SAM" id="SignalP"/>
    </source>
</evidence>
<dbReference type="InterPro" id="IPR043708">
    <property type="entry name" value="DUF5648"/>
</dbReference>